<dbReference type="EnsemblMetazoa" id="CJA39334.1">
    <property type="protein sequence ID" value="CJA39334.1"/>
    <property type="gene ID" value="WBGene00215181"/>
</dbReference>
<reference evidence="3" key="1">
    <citation type="submission" date="2010-08" db="EMBL/GenBank/DDBJ databases">
        <authorList>
            <consortium name="Caenorhabditis japonica Sequencing Consortium"/>
            <person name="Wilson R.K."/>
        </authorList>
    </citation>
    <scope>NUCLEOTIDE SEQUENCE [LARGE SCALE GENOMIC DNA]</scope>
    <source>
        <strain evidence="3">DF5081</strain>
    </source>
</reference>
<organism evidence="2 3">
    <name type="scientific">Caenorhabditis japonica</name>
    <dbReference type="NCBI Taxonomy" id="281687"/>
    <lineage>
        <taxon>Eukaryota</taxon>
        <taxon>Metazoa</taxon>
        <taxon>Ecdysozoa</taxon>
        <taxon>Nematoda</taxon>
        <taxon>Chromadorea</taxon>
        <taxon>Rhabditida</taxon>
        <taxon>Rhabditina</taxon>
        <taxon>Rhabditomorpha</taxon>
        <taxon>Rhabditoidea</taxon>
        <taxon>Rhabditidae</taxon>
        <taxon>Peloderinae</taxon>
        <taxon>Caenorhabditis</taxon>
    </lineage>
</organism>
<keyword evidence="1" id="KW-1133">Transmembrane helix</keyword>
<reference evidence="2" key="2">
    <citation type="submission" date="2022-06" db="UniProtKB">
        <authorList>
            <consortium name="EnsemblMetazoa"/>
        </authorList>
    </citation>
    <scope>IDENTIFICATION</scope>
    <source>
        <strain evidence="2">DF5081</strain>
    </source>
</reference>
<evidence type="ECO:0000256" key="1">
    <source>
        <dbReference type="SAM" id="Phobius"/>
    </source>
</evidence>
<keyword evidence="1" id="KW-0472">Membrane</keyword>
<keyword evidence="1" id="KW-0812">Transmembrane</keyword>
<evidence type="ECO:0000313" key="3">
    <source>
        <dbReference type="Proteomes" id="UP000005237"/>
    </source>
</evidence>
<name>A0A8R1ER95_CAEJA</name>
<feature type="transmembrane region" description="Helical" evidence="1">
    <location>
        <begin position="6"/>
        <end position="24"/>
    </location>
</feature>
<keyword evidence="3" id="KW-1185">Reference proteome</keyword>
<accession>A0A8R1ER95</accession>
<sequence>MFTRLPFGITASPFLLAITIILYMEMAPEAINDKIAQNLYVDNVQKSKPPHMIRLDSYPQ</sequence>
<proteinExistence type="predicted"/>
<dbReference type="Proteomes" id="UP000005237">
    <property type="component" value="Unassembled WGS sequence"/>
</dbReference>
<protein>
    <submittedName>
        <fullName evidence="2">Uncharacterized protein</fullName>
    </submittedName>
</protein>
<evidence type="ECO:0000313" key="2">
    <source>
        <dbReference type="EnsemblMetazoa" id="CJA39334.1"/>
    </source>
</evidence>